<comment type="caution">
    <text evidence="3">The sequence shown here is derived from an EMBL/GenBank/DDBJ whole genome shotgun (WGS) entry which is preliminary data.</text>
</comment>
<feature type="transmembrane region" description="Helical" evidence="1">
    <location>
        <begin position="45"/>
        <end position="65"/>
    </location>
</feature>
<protein>
    <submittedName>
        <fullName evidence="3">Spore maturation protein</fullName>
    </submittedName>
</protein>
<proteinExistence type="predicted"/>
<sequence>MEQLGNYVIPIVIFLIILFAFIRKVPCFDTFLDGAKQGLVSTYKIAPSLIGLIVAVNMLKASGALEMLINFIRPAAEFLGFPAEVVPLALLRPVSGSGSTAILNSILQDYGPDSFIGRAASVMAGSTETTFYAIAVYYGAVGIRKIRHTVPAALCADFAGMVMAVLSVRFFYP</sequence>
<feature type="domain" description="Nucleoside transporter/FeoB GTPase Gate" evidence="2">
    <location>
        <begin position="43"/>
        <end position="143"/>
    </location>
</feature>
<reference evidence="3" key="1">
    <citation type="submission" date="2020-10" db="EMBL/GenBank/DDBJ databases">
        <authorList>
            <person name="Gilroy R."/>
        </authorList>
    </citation>
    <scope>NUCLEOTIDE SEQUENCE</scope>
    <source>
        <strain evidence="3">ChiSjej1B19-3389</strain>
    </source>
</reference>
<dbReference type="PANTHER" id="PTHR35793:SF2">
    <property type="entry name" value="INNER MEMBRANE PROTEIN YJIG"/>
    <property type="match status" value="1"/>
</dbReference>
<name>A0A9D0ZIS6_9FIRM</name>
<evidence type="ECO:0000313" key="3">
    <source>
        <dbReference type="EMBL" id="HIQ81193.1"/>
    </source>
</evidence>
<dbReference type="Proteomes" id="UP000886787">
    <property type="component" value="Unassembled WGS sequence"/>
</dbReference>
<reference evidence="3" key="2">
    <citation type="journal article" date="2021" name="PeerJ">
        <title>Extensive microbial diversity within the chicken gut microbiome revealed by metagenomics and culture.</title>
        <authorList>
            <person name="Gilroy R."/>
            <person name="Ravi A."/>
            <person name="Getino M."/>
            <person name="Pursley I."/>
            <person name="Horton D.L."/>
            <person name="Alikhan N.F."/>
            <person name="Baker D."/>
            <person name="Gharbi K."/>
            <person name="Hall N."/>
            <person name="Watson M."/>
            <person name="Adriaenssens E.M."/>
            <person name="Foster-Nyarko E."/>
            <person name="Jarju S."/>
            <person name="Secka A."/>
            <person name="Antonio M."/>
            <person name="Oren A."/>
            <person name="Chaudhuri R.R."/>
            <person name="La Ragione R."/>
            <person name="Hildebrand F."/>
            <person name="Pallen M.J."/>
        </authorList>
    </citation>
    <scope>NUCLEOTIDE SEQUENCE</scope>
    <source>
        <strain evidence="3">ChiSjej1B19-3389</strain>
    </source>
</reference>
<keyword evidence="1" id="KW-0472">Membrane</keyword>
<evidence type="ECO:0000313" key="4">
    <source>
        <dbReference type="Proteomes" id="UP000886787"/>
    </source>
</evidence>
<dbReference type="AlphaFoldDB" id="A0A9D0ZIS6"/>
<dbReference type="PANTHER" id="PTHR35793">
    <property type="entry name" value="INNER MEMBRANE PROTEIN YJIG"/>
    <property type="match status" value="1"/>
</dbReference>
<keyword evidence="1" id="KW-0812">Transmembrane</keyword>
<dbReference type="GO" id="GO:0005886">
    <property type="term" value="C:plasma membrane"/>
    <property type="evidence" value="ECO:0007669"/>
    <property type="project" value="TreeGrafter"/>
</dbReference>
<dbReference type="Pfam" id="PF07670">
    <property type="entry name" value="Gate"/>
    <property type="match status" value="1"/>
</dbReference>
<dbReference type="InterPro" id="IPR052549">
    <property type="entry name" value="SpmB"/>
</dbReference>
<dbReference type="EMBL" id="DVFW01000042">
    <property type="protein sequence ID" value="HIQ81193.1"/>
    <property type="molecule type" value="Genomic_DNA"/>
</dbReference>
<evidence type="ECO:0000256" key="1">
    <source>
        <dbReference type="SAM" id="Phobius"/>
    </source>
</evidence>
<dbReference type="InterPro" id="IPR011642">
    <property type="entry name" value="Gate_dom"/>
</dbReference>
<accession>A0A9D0ZIS6</accession>
<feature type="transmembrane region" description="Helical" evidence="1">
    <location>
        <begin position="152"/>
        <end position="172"/>
    </location>
</feature>
<keyword evidence="1" id="KW-1133">Transmembrane helix</keyword>
<evidence type="ECO:0000259" key="2">
    <source>
        <dbReference type="Pfam" id="PF07670"/>
    </source>
</evidence>
<organism evidence="3 4">
    <name type="scientific">Candidatus Scatavimonas merdigallinarum</name>
    <dbReference type="NCBI Taxonomy" id="2840914"/>
    <lineage>
        <taxon>Bacteria</taxon>
        <taxon>Bacillati</taxon>
        <taxon>Bacillota</taxon>
        <taxon>Clostridia</taxon>
        <taxon>Eubacteriales</taxon>
        <taxon>Oscillospiraceae</taxon>
        <taxon>Oscillospiraceae incertae sedis</taxon>
        <taxon>Candidatus Scatavimonas</taxon>
    </lineage>
</organism>
<gene>
    <name evidence="3" type="ORF">IAD32_07940</name>
</gene>
<feature type="transmembrane region" description="Helical" evidence="1">
    <location>
        <begin position="7"/>
        <end position="25"/>
    </location>
</feature>